<comment type="caution">
    <text evidence="1">The sequence shown here is derived from an EMBL/GenBank/DDBJ whole genome shotgun (WGS) entry which is preliminary data.</text>
</comment>
<evidence type="ECO:0008006" key="3">
    <source>
        <dbReference type="Google" id="ProtNLM"/>
    </source>
</evidence>
<sequence length="589" mass="69541">MKSRELTEFILDYTNKTKTNYAIMMNGEWGIGKSYYIKNDLFEALKKDNKKCIVISLYRLQKTSEISGIIILEKMFMNKKKLKNVISVGGNITTTLIKSYAENQGIKLSADGKGLDKLKKLINLSNTLIILEDVERTMIPIEELFGYINNMVEQDHVKVLLVCNENEIISKYDNKSDNNNSNIDNEYKCFKEKTIGDTVRFESEIDEVIKNIMRDNFAEEYSFFLEDEEIERISNIMYSQNDYNLRSFIFACQKIFDIFEKTKVKDNKDENTKYIMKNIFYSVLGFCMRLRRGENIEWDGTNLYSLTLGCEKYPLFKFCYQYVLAIKHDIDEIDIKEMKDTLVQFKLYEDEKNKDEDVNIMRNWSRETEENLRKAIKNIEEKLQNPDKVNSIPYAEYGDIAAYTIALENVLHEDCTNLKELLVKNLYGKRDKVNSNSLFRIYFGDEEDEAKKKYKELQEKMIESLEGISVVDDFQYTVDEVDILCEKIRKRLSAIAKEGKFLTNFNLGKMVQLFLQCEPKEMENIREAFKEVYDYIGKVDITPLEIDRITEFRDLLEENAKKIELDKIQNKQCEWFIINLNTYIDRFNE</sequence>
<gene>
    <name evidence="1" type="ORF">INF20_00255</name>
</gene>
<dbReference type="EMBL" id="JADCKA010000001">
    <property type="protein sequence ID" value="MBE5034721.1"/>
    <property type="molecule type" value="Genomic_DNA"/>
</dbReference>
<proteinExistence type="predicted"/>
<dbReference type="SUPFAM" id="SSF52540">
    <property type="entry name" value="P-loop containing nucleoside triphosphate hydrolases"/>
    <property type="match status" value="1"/>
</dbReference>
<dbReference type="RefSeq" id="WP_226384392.1">
    <property type="nucleotide sequence ID" value="NZ_JADCKA010000001.1"/>
</dbReference>
<evidence type="ECO:0000313" key="1">
    <source>
        <dbReference type="EMBL" id="MBE5034721.1"/>
    </source>
</evidence>
<dbReference type="Proteomes" id="UP001516588">
    <property type="component" value="Unassembled WGS sequence"/>
</dbReference>
<accession>A0ABR9QV24</accession>
<reference evidence="1 2" key="1">
    <citation type="submission" date="2020-10" db="EMBL/GenBank/DDBJ databases">
        <title>ChiBAC.</title>
        <authorList>
            <person name="Zenner C."/>
            <person name="Hitch T.C.A."/>
            <person name="Clavel T."/>
        </authorList>
    </citation>
    <scope>NUCLEOTIDE SEQUENCE [LARGE SCALE GENOMIC DNA]</scope>
    <source>
        <strain evidence="1 2">DSM 108706</strain>
    </source>
</reference>
<dbReference type="InterPro" id="IPR027417">
    <property type="entry name" value="P-loop_NTPase"/>
</dbReference>
<name>A0ABR9QV24_9FIRM</name>
<keyword evidence="2" id="KW-1185">Reference proteome</keyword>
<organism evidence="1 2">
    <name type="scientific">Gallibacter intestinalis</name>
    <dbReference type="NCBI Taxonomy" id="2779356"/>
    <lineage>
        <taxon>Bacteria</taxon>
        <taxon>Bacillati</taxon>
        <taxon>Bacillota</taxon>
        <taxon>Clostridia</taxon>
        <taxon>Eubacteriales</taxon>
        <taxon>Eubacteriaceae</taxon>
        <taxon>Gallibacter</taxon>
    </lineage>
</organism>
<protein>
    <recommendedName>
        <fullName evidence="3">KAP NTPase domain-containing protein</fullName>
    </recommendedName>
</protein>
<evidence type="ECO:0000313" key="2">
    <source>
        <dbReference type="Proteomes" id="UP001516588"/>
    </source>
</evidence>